<evidence type="ECO:0000259" key="7">
    <source>
        <dbReference type="PROSITE" id="PS50011"/>
    </source>
</evidence>
<dbReference type="Pfam" id="PF00069">
    <property type="entry name" value="Pkinase"/>
    <property type="match status" value="1"/>
</dbReference>
<name>A0A9D1JS17_9FIRM</name>
<dbReference type="SMART" id="SM00220">
    <property type="entry name" value="S_TKc"/>
    <property type="match status" value="1"/>
</dbReference>
<keyword evidence="6" id="KW-1133">Transmembrane helix</keyword>
<dbReference type="GO" id="GO:0005524">
    <property type="term" value="F:ATP binding"/>
    <property type="evidence" value="ECO:0007669"/>
    <property type="project" value="UniProtKB-UniRule"/>
</dbReference>
<dbReference type="PROSITE" id="PS00107">
    <property type="entry name" value="PROTEIN_KINASE_ATP"/>
    <property type="match status" value="1"/>
</dbReference>
<protein>
    <submittedName>
        <fullName evidence="8">Serine/threonine protein kinase</fullName>
    </submittedName>
</protein>
<dbReference type="InterPro" id="IPR011009">
    <property type="entry name" value="Kinase-like_dom_sf"/>
</dbReference>
<keyword evidence="8" id="KW-0723">Serine/threonine-protein kinase</keyword>
<reference evidence="8" key="1">
    <citation type="submission" date="2020-10" db="EMBL/GenBank/DDBJ databases">
        <authorList>
            <person name="Gilroy R."/>
        </authorList>
    </citation>
    <scope>NUCLEOTIDE SEQUENCE</scope>
    <source>
        <strain evidence="8">CHK178-757</strain>
    </source>
</reference>
<evidence type="ECO:0000256" key="5">
    <source>
        <dbReference type="PROSITE-ProRule" id="PRU10141"/>
    </source>
</evidence>
<dbReference type="PROSITE" id="PS00108">
    <property type="entry name" value="PROTEIN_KINASE_ST"/>
    <property type="match status" value="1"/>
</dbReference>
<evidence type="ECO:0000256" key="3">
    <source>
        <dbReference type="ARBA" id="ARBA00022777"/>
    </source>
</evidence>
<dbReference type="Gene3D" id="1.10.510.10">
    <property type="entry name" value="Transferase(Phosphotransferase) domain 1"/>
    <property type="match status" value="1"/>
</dbReference>
<keyword evidence="3 8" id="KW-0418">Kinase</keyword>
<comment type="caution">
    <text evidence="8">The sequence shown here is derived from an EMBL/GenBank/DDBJ whole genome shotgun (WGS) entry which is preliminary data.</text>
</comment>
<dbReference type="InterPro" id="IPR017441">
    <property type="entry name" value="Protein_kinase_ATP_BS"/>
</dbReference>
<keyword evidence="6" id="KW-0472">Membrane</keyword>
<dbReference type="InterPro" id="IPR008271">
    <property type="entry name" value="Ser/Thr_kinase_AS"/>
</dbReference>
<dbReference type="CDD" id="cd14014">
    <property type="entry name" value="STKc_PknB_like"/>
    <property type="match status" value="1"/>
</dbReference>
<reference evidence="8" key="2">
    <citation type="journal article" date="2021" name="PeerJ">
        <title>Extensive microbial diversity within the chicken gut microbiome revealed by metagenomics and culture.</title>
        <authorList>
            <person name="Gilroy R."/>
            <person name="Ravi A."/>
            <person name="Getino M."/>
            <person name="Pursley I."/>
            <person name="Horton D.L."/>
            <person name="Alikhan N.F."/>
            <person name="Baker D."/>
            <person name="Gharbi K."/>
            <person name="Hall N."/>
            <person name="Watson M."/>
            <person name="Adriaenssens E.M."/>
            <person name="Foster-Nyarko E."/>
            <person name="Jarju S."/>
            <person name="Secka A."/>
            <person name="Antonio M."/>
            <person name="Oren A."/>
            <person name="Chaudhuri R.R."/>
            <person name="La Ragione R."/>
            <person name="Hildebrand F."/>
            <person name="Pallen M.J."/>
        </authorList>
    </citation>
    <scope>NUCLEOTIDE SEQUENCE</scope>
    <source>
        <strain evidence="8">CHK178-757</strain>
    </source>
</reference>
<accession>A0A9D1JS17</accession>
<evidence type="ECO:0000256" key="1">
    <source>
        <dbReference type="ARBA" id="ARBA00022679"/>
    </source>
</evidence>
<dbReference type="InterPro" id="IPR000719">
    <property type="entry name" value="Prot_kinase_dom"/>
</dbReference>
<gene>
    <name evidence="8" type="ORF">IAB46_10330</name>
</gene>
<dbReference type="GO" id="GO:0004674">
    <property type="term" value="F:protein serine/threonine kinase activity"/>
    <property type="evidence" value="ECO:0007669"/>
    <property type="project" value="UniProtKB-KW"/>
</dbReference>
<evidence type="ECO:0000313" key="9">
    <source>
        <dbReference type="Proteomes" id="UP000823927"/>
    </source>
</evidence>
<feature type="binding site" evidence="5">
    <location>
        <position position="41"/>
    </location>
    <ligand>
        <name>ATP</name>
        <dbReference type="ChEBI" id="CHEBI:30616"/>
    </ligand>
</feature>
<evidence type="ECO:0000256" key="4">
    <source>
        <dbReference type="ARBA" id="ARBA00022840"/>
    </source>
</evidence>
<dbReference type="SUPFAM" id="SSF56112">
    <property type="entry name" value="Protein kinase-like (PK-like)"/>
    <property type="match status" value="1"/>
</dbReference>
<dbReference type="PANTHER" id="PTHR43289">
    <property type="entry name" value="MITOGEN-ACTIVATED PROTEIN KINASE KINASE KINASE 20-RELATED"/>
    <property type="match status" value="1"/>
</dbReference>
<evidence type="ECO:0000256" key="2">
    <source>
        <dbReference type="ARBA" id="ARBA00022741"/>
    </source>
</evidence>
<feature type="domain" description="Protein kinase" evidence="7">
    <location>
        <begin position="12"/>
        <end position="281"/>
    </location>
</feature>
<dbReference type="EMBL" id="DVIT01000037">
    <property type="protein sequence ID" value="HIS47925.1"/>
    <property type="molecule type" value="Genomic_DNA"/>
</dbReference>
<dbReference type="PANTHER" id="PTHR43289:SF34">
    <property type="entry name" value="SERINE_THREONINE-PROTEIN KINASE YBDM-RELATED"/>
    <property type="match status" value="1"/>
</dbReference>
<sequence>MLSIGSVVDGKYKVLNKIGQGGMSVVYLALNERANKTWAIKEIRKDGVQDFATVRQGLIAETNILKSLNHKYLPSIVDVIDDKDTFLIVMDYIQGKSLNTVLKESLEHEGLPIFVEDVISWGKQLCDVLYYLHTRPQPIIYRDMKPANVMLKPDGEICVVDFGTARVFKTGNTEDTTCLGTPGYAAPEQYGGNGQTRPQTDIYNLGATLHHLITGRNPAATPFNFPKITQCRPTLLEETPRDLRGKLLGLEMIIDKCTQYNIEDRYQSCVELKYDLEHPEELGMPYRKTLKKKFYSFVGCAAMAVVLGGVSLFGLGMENSTTKSGYDYYLSSAQTAQNDEKIELYRSAIALNPTREEAYLDMLDMMLSDNDFSTDEDVYLTTVLNSRDNGRDRDNRTYLQANRSGYIEFSYQLGLAYYYSVGSNGDKSSAVGWFQNVIDADMDDLDMGENDEYKEAWQARAQILGRISEYYKNQIGVTNKAGDAEVSYADYWNDLMALFDSDAIGKDNEITDLRLYSEIVTQIYNRTMDFKNEAGISQEDMEQALTDIQARIDAMSIDGNAQAMELAADIENNIGLARKNITAAFAVDSTSGGSQSTEEGGGE</sequence>
<organism evidence="8 9">
    <name type="scientific">Candidatus Scybalocola faecigallinarum</name>
    <dbReference type="NCBI Taxonomy" id="2840941"/>
    <lineage>
        <taxon>Bacteria</taxon>
        <taxon>Bacillati</taxon>
        <taxon>Bacillota</taxon>
        <taxon>Clostridia</taxon>
        <taxon>Lachnospirales</taxon>
        <taxon>Lachnospiraceae</taxon>
        <taxon>Lachnospiraceae incertae sedis</taxon>
        <taxon>Candidatus Scybalocola (ex Gilroy et al. 2021)</taxon>
    </lineage>
</organism>
<dbReference type="PROSITE" id="PS50011">
    <property type="entry name" value="PROTEIN_KINASE_DOM"/>
    <property type="match status" value="1"/>
</dbReference>
<evidence type="ECO:0000256" key="6">
    <source>
        <dbReference type="SAM" id="Phobius"/>
    </source>
</evidence>
<proteinExistence type="predicted"/>
<keyword evidence="1" id="KW-0808">Transferase</keyword>
<evidence type="ECO:0000313" key="8">
    <source>
        <dbReference type="EMBL" id="HIS47925.1"/>
    </source>
</evidence>
<keyword evidence="2 5" id="KW-0547">Nucleotide-binding</keyword>
<dbReference type="AlphaFoldDB" id="A0A9D1JS17"/>
<keyword evidence="4 5" id="KW-0067">ATP-binding</keyword>
<feature type="transmembrane region" description="Helical" evidence="6">
    <location>
        <begin position="294"/>
        <end position="315"/>
    </location>
</feature>
<keyword evidence="6" id="KW-0812">Transmembrane</keyword>
<dbReference type="Proteomes" id="UP000823927">
    <property type="component" value="Unassembled WGS sequence"/>
</dbReference>